<gene>
    <name evidence="1" type="ORF">EC80_014770</name>
</gene>
<evidence type="ECO:0000313" key="1">
    <source>
        <dbReference type="EMBL" id="QCQ46027.1"/>
    </source>
</evidence>
<proteinExistence type="predicted"/>
<dbReference type="AlphaFoldDB" id="A0AAE6K5E9"/>
<organism evidence="1 2">
    <name type="scientific">Bacteroides fragilis</name>
    <dbReference type="NCBI Taxonomy" id="817"/>
    <lineage>
        <taxon>Bacteria</taxon>
        <taxon>Pseudomonadati</taxon>
        <taxon>Bacteroidota</taxon>
        <taxon>Bacteroidia</taxon>
        <taxon>Bacteroidales</taxon>
        <taxon>Bacteroidaceae</taxon>
        <taxon>Bacteroides</taxon>
    </lineage>
</organism>
<accession>A0AAE6K5E9</accession>
<name>A0AAE6K5E9_BACFG</name>
<evidence type="ECO:0000313" key="2">
    <source>
        <dbReference type="Proteomes" id="UP000036847"/>
    </source>
</evidence>
<sequence>MNVKRLLRKIVDFFYFRETLSFFTVMTAENKVIDYCWVLGTLAHKSNETDYAFEQYVRYHLKHTRSDLYIPPYRILRYDFPDVSQLPLLPEDPSEEFTNNIFVPWIMEGEFPTVKDLDFRGLYFAIEFGVYSFDAVCSTTGIERTESNMGIKKRYIVNRILQTDLDEHRSYGFYREMLALQDERQRLSKSVTCG</sequence>
<dbReference type="Proteomes" id="UP000036847">
    <property type="component" value="Chromosome"/>
</dbReference>
<protein>
    <submittedName>
        <fullName evidence="1">Uncharacterized protein</fullName>
    </submittedName>
</protein>
<dbReference type="RefSeq" id="WP_005805796.1">
    <property type="nucleotide sequence ID" value="NZ_CP036546.1"/>
</dbReference>
<reference evidence="1 2" key="1">
    <citation type="submission" date="2019-03" db="EMBL/GenBank/DDBJ databases">
        <title>Complete genome assembly of MDR B. fragilis.</title>
        <authorList>
            <person name="Sydenham T.V."/>
            <person name="Hasman H."/>
            <person name="Justesen U.S."/>
        </authorList>
    </citation>
    <scope>NUCLEOTIDE SEQUENCE [LARGE SCALE GENOMIC DNA]</scope>
    <source>
        <strain evidence="1 2">DCMSKEJBY0001B</strain>
    </source>
</reference>
<dbReference type="EMBL" id="CP036546">
    <property type="protein sequence ID" value="QCQ46027.1"/>
    <property type="molecule type" value="Genomic_DNA"/>
</dbReference>